<keyword evidence="2" id="KW-1185">Reference proteome</keyword>
<organism evidence="1 2">
    <name type="scientific">Urochloa decumbens</name>
    <dbReference type="NCBI Taxonomy" id="240449"/>
    <lineage>
        <taxon>Eukaryota</taxon>
        <taxon>Viridiplantae</taxon>
        <taxon>Streptophyta</taxon>
        <taxon>Embryophyta</taxon>
        <taxon>Tracheophyta</taxon>
        <taxon>Spermatophyta</taxon>
        <taxon>Magnoliopsida</taxon>
        <taxon>Liliopsida</taxon>
        <taxon>Poales</taxon>
        <taxon>Poaceae</taxon>
        <taxon>PACMAD clade</taxon>
        <taxon>Panicoideae</taxon>
        <taxon>Panicodae</taxon>
        <taxon>Paniceae</taxon>
        <taxon>Melinidinae</taxon>
        <taxon>Urochloa</taxon>
    </lineage>
</organism>
<sequence>MEEKAAAARIQFGEAFTKDCGPCIQTLHETARHNGDALRCLTNHVESFNKNPRTMPIASRLLLSVEELDKVNEPAKCSASILIDMLKKIHLRVQDEEVWMQELTAYSHELVQKLLDASLELGKLEDQVVQFKCQTTQFLNGGANSCAVQEVIEVLGSVELCTRNFSLQLKLLNVVHGEIKIVESILNDKMRYLLEFNTNQQKMLGIFKEISPVRIKAKIDRLMQIHGLTLTEPPSLKECLSYDEDAFQSLEDLTFDFCFSWRKRRFHNRSILCEGSICWNMCIPNYINEH</sequence>
<accession>A0ABC8XZH4</accession>
<dbReference type="AlphaFoldDB" id="A0ABC8XZH4"/>
<reference evidence="1" key="1">
    <citation type="submission" date="2024-10" db="EMBL/GenBank/DDBJ databases">
        <authorList>
            <person name="Ryan C."/>
        </authorList>
    </citation>
    <scope>NUCLEOTIDE SEQUENCE [LARGE SCALE GENOMIC DNA]</scope>
</reference>
<protein>
    <submittedName>
        <fullName evidence="1">Uncharacterized protein</fullName>
    </submittedName>
</protein>
<evidence type="ECO:0000313" key="1">
    <source>
        <dbReference type="EMBL" id="CAL4933083.1"/>
    </source>
</evidence>
<dbReference type="EMBL" id="OZ075125">
    <property type="protein sequence ID" value="CAL4933083.1"/>
    <property type="molecule type" value="Genomic_DNA"/>
</dbReference>
<gene>
    <name evidence="1" type="ORF">URODEC1_LOCUS27941</name>
</gene>
<evidence type="ECO:0000313" key="2">
    <source>
        <dbReference type="Proteomes" id="UP001497457"/>
    </source>
</evidence>
<name>A0ABC8XZH4_9POAL</name>
<proteinExistence type="predicted"/>
<dbReference type="Proteomes" id="UP001497457">
    <property type="component" value="Chromosome 15b"/>
</dbReference>